<keyword evidence="1" id="KW-0472">Membrane</keyword>
<keyword evidence="1" id="KW-1133">Transmembrane helix</keyword>
<dbReference type="KEGG" id="mhf:MHF_0545"/>
<dbReference type="HOGENOM" id="CLU_1276457_0_0_14"/>
<reference evidence="2 3" key="1">
    <citation type="journal article" date="2011" name="J. Bacteriol.">
        <title>Complete genome sequences of two hemotropic Mycoplasmas, Mycoplasma haemofelis strain Ohio2 and Mycoplasma suis strain Illinois.</title>
        <authorList>
            <person name="Messick J.B."/>
            <person name="Santos A.P."/>
            <person name="Guimaraes A.M."/>
        </authorList>
    </citation>
    <scope>NUCLEOTIDE SEQUENCE [LARGE SCALE GENOMIC DNA]</scope>
    <source>
        <strain evidence="2 3">Ohio2</strain>
    </source>
</reference>
<evidence type="ECO:0000313" key="2">
    <source>
        <dbReference type="EMBL" id="AEG72817.1"/>
    </source>
</evidence>
<dbReference type="AlphaFoldDB" id="F6FHW9"/>
<proteinExistence type="predicted"/>
<dbReference type="EMBL" id="CP002808">
    <property type="protein sequence ID" value="AEG72817.1"/>
    <property type="molecule type" value="Genomic_DNA"/>
</dbReference>
<sequence length="216" mass="25725">MSWLLEDISSKLMWGTWILSSLTFIFLTTYLSATTIEDSLEGQGLRLVSKLVDKTDLYERSFKRGRNLLIGMNLDGFMSDGTLDDEGAIALGIWCDNELKKKHFFVSLEGYRRFCALSMGDVLWLEKNKFHEKVMEEESWLNHAKEVVGYDRFRNEFFSRFGLDWEDDYRRNYLTWKNWCEWELSEPYSLKNIDIRNIIRDNCLDPSEEENLEERF</sequence>
<accession>F6FHW9</accession>
<dbReference type="STRING" id="859194.MHF_0545"/>
<name>F6FHW9_MYCHI</name>
<evidence type="ECO:0000313" key="3">
    <source>
        <dbReference type="Proteomes" id="UP000007952"/>
    </source>
</evidence>
<gene>
    <name evidence="2" type="ordered locus">MHF_0545</name>
</gene>
<evidence type="ECO:0000256" key="1">
    <source>
        <dbReference type="SAM" id="Phobius"/>
    </source>
</evidence>
<keyword evidence="1" id="KW-0812">Transmembrane</keyword>
<protein>
    <submittedName>
        <fullName evidence="2">Uncharacterized protein</fullName>
    </submittedName>
</protein>
<organism evidence="2 3">
    <name type="scientific">Mycoplasma haemofelis (strain Ohio2)</name>
    <dbReference type="NCBI Taxonomy" id="859194"/>
    <lineage>
        <taxon>Bacteria</taxon>
        <taxon>Bacillati</taxon>
        <taxon>Mycoplasmatota</taxon>
        <taxon>Mollicutes</taxon>
        <taxon>Mycoplasmataceae</taxon>
        <taxon>Mycoplasma</taxon>
    </lineage>
</organism>
<reference key="2">
    <citation type="submission" date="2011-05" db="EMBL/GenBank/DDBJ databases">
        <title>The Genome of Mycoplasma haemofelis Strain Ohio2, a pathogenic hemoplasma of the cat.</title>
        <authorList>
            <person name="Santos A.P."/>
            <person name="Guimaraes A.M.S."/>
            <person name="SanMiguel P.J."/>
            <person name="Martin S.W."/>
            <person name="Messick J.B."/>
        </authorList>
    </citation>
    <scope>NUCLEOTIDE SEQUENCE</scope>
    <source>
        <strain>Ohio2</strain>
    </source>
</reference>
<dbReference type="Proteomes" id="UP000007952">
    <property type="component" value="Chromosome"/>
</dbReference>
<feature type="transmembrane region" description="Helical" evidence="1">
    <location>
        <begin position="12"/>
        <end position="33"/>
    </location>
</feature>